<accession>A0A919J2F9</accession>
<dbReference type="AlphaFoldDB" id="A0A919J2F9"/>
<gene>
    <name evidence="5" type="ORF">Afe05nite_42890</name>
</gene>
<feature type="region of interest" description="Disordered" evidence="1">
    <location>
        <begin position="145"/>
        <end position="171"/>
    </location>
</feature>
<comment type="caution">
    <text evidence="5">The sequence shown here is derived from an EMBL/GenBank/DDBJ whole genome shotgun (WGS) entry which is preliminary data.</text>
</comment>
<evidence type="ECO:0000256" key="3">
    <source>
        <dbReference type="SAM" id="SignalP"/>
    </source>
</evidence>
<feature type="compositionally biased region" description="Low complexity" evidence="1">
    <location>
        <begin position="160"/>
        <end position="171"/>
    </location>
</feature>
<dbReference type="InterPro" id="IPR012533">
    <property type="entry name" value="YcnI-copper_dom"/>
</dbReference>
<feature type="chain" id="PRO_5036880761" description="YncI copper-binding domain-containing protein" evidence="3">
    <location>
        <begin position="29"/>
        <end position="251"/>
    </location>
</feature>
<name>A0A919J2F9_9ACTN</name>
<protein>
    <recommendedName>
        <fullName evidence="4">YncI copper-binding domain-containing protein</fullName>
    </recommendedName>
</protein>
<evidence type="ECO:0000259" key="4">
    <source>
        <dbReference type="Pfam" id="PF07987"/>
    </source>
</evidence>
<keyword evidence="2" id="KW-1133">Transmembrane helix</keyword>
<sequence>MVRFGSRMVTVGAVAGFAVFGVAGPALAHVEVSADKTTAGAENVTLTFDGEAESTSAGLAAERVVLPAGIDPAGVTLVSAPAGWAFSRTADGFTVAGKALKVGTDAVWKVKIAKLPDGETRLSFKTLETYGDGKVSRWIEIQQAGQDEPDNPAPLVTLKPGPSSAPAAAAGTPAATAPVAIASATSSDAAVAPPASPTPSAVAGDRALQRTAEDQGSTWWIWAIIAVVLAAIAGFAVLRQRRSARPAEPRS</sequence>
<keyword evidence="2" id="KW-0472">Membrane</keyword>
<dbReference type="EMBL" id="BOMM01000039">
    <property type="protein sequence ID" value="GIE12449.1"/>
    <property type="molecule type" value="Genomic_DNA"/>
</dbReference>
<dbReference type="Proteomes" id="UP000598174">
    <property type="component" value="Unassembled WGS sequence"/>
</dbReference>
<evidence type="ECO:0000256" key="2">
    <source>
        <dbReference type="SAM" id="Phobius"/>
    </source>
</evidence>
<keyword evidence="2" id="KW-0812">Transmembrane</keyword>
<keyword evidence="6" id="KW-1185">Reference proteome</keyword>
<evidence type="ECO:0000313" key="5">
    <source>
        <dbReference type="EMBL" id="GIE12449.1"/>
    </source>
</evidence>
<reference evidence="5" key="1">
    <citation type="submission" date="2021-01" db="EMBL/GenBank/DDBJ databases">
        <title>Whole genome shotgun sequence of Actinoplanes ferrugineus NBRC 15555.</title>
        <authorList>
            <person name="Komaki H."/>
            <person name="Tamura T."/>
        </authorList>
    </citation>
    <scope>NUCLEOTIDE SEQUENCE</scope>
    <source>
        <strain evidence="5">NBRC 15555</strain>
    </source>
</reference>
<feature type="signal peptide" evidence="3">
    <location>
        <begin position="1"/>
        <end position="28"/>
    </location>
</feature>
<dbReference type="Pfam" id="PF07987">
    <property type="entry name" value="DUF1775"/>
    <property type="match status" value="1"/>
</dbReference>
<proteinExistence type="predicted"/>
<feature type="domain" description="YncI copper-binding" evidence="4">
    <location>
        <begin position="98"/>
        <end position="158"/>
    </location>
</feature>
<dbReference type="Gene3D" id="2.60.40.2230">
    <property type="entry name" value="Uncharacterised protein YcnI-like PF07987, DUF1775"/>
    <property type="match status" value="1"/>
</dbReference>
<dbReference type="InterPro" id="IPR038507">
    <property type="entry name" value="YcnI-like_sf"/>
</dbReference>
<evidence type="ECO:0000313" key="6">
    <source>
        <dbReference type="Proteomes" id="UP000598174"/>
    </source>
</evidence>
<keyword evidence="3" id="KW-0732">Signal</keyword>
<organism evidence="5 6">
    <name type="scientific">Paractinoplanes ferrugineus</name>
    <dbReference type="NCBI Taxonomy" id="113564"/>
    <lineage>
        <taxon>Bacteria</taxon>
        <taxon>Bacillati</taxon>
        <taxon>Actinomycetota</taxon>
        <taxon>Actinomycetes</taxon>
        <taxon>Micromonosporales</taxon>
        <taxon>Micromonosporaceae</taxon>
        <taxon>Paractinoplanes</taxon>
    </lineage>
</organism>
<feature type="transmembrane region" description="Helical" evidence="2">
    <location>
        <begin position="219"/>
        <end position="238"/>
    </location>
</feature>
<evidence type="ECO:0000256" key="1">
    <source>
        <dbReference type="SAM" id="MobiDB-lite"/>
    </source>
</evidence>